<evidence type="ECO:0000256" key="1">
    <source>
        <dbReference type="ARBA" id="ARBA00022723"/>
    </source>
</evidence>
<sequence>MYTRPLARLIEHLQRLPGIGPKTAQRLAFHLLRRPKSEALQLAQALVEATEQIGVCSRCFNLSAEDPCDLCRQPGRQGEMICVVAEPRDLVAIERTREFKGHYHVLGGLINPMEGIGPEQLRIKELLQRVGTDTVKEVILAINPSTEGEMTTMYLSKYVKVLGPRVTRIAFGLPVGGDLEYADEMTLARALEGRREI</sequence>
<evidence type="ECO:0000313" key="10">
    <source>
        <dbReference type="Proteomes" id="UP001054846"/>
    </source>
</evidence>
<gene>
    <name evidence="7 9" type="primary">recR</name>
    <name evidence="9" type="ORF">ISF26_20310</name>
</gene>
<dbReference type="NCBIfam" id="TIGR00615">
    <property type="entry name" value="recR"/>
    <property type="match status" value="1"/>
</dbReference>
<dbReference type="SUPFAM" id="SSF111304">
    <property type="entry name" value="Recombination protein RecR"/>
    <property type="match status" value="1"/>
</dbReference>
<dbReference type="InterPro" id="IPR000093">
    <property type="entry name" value="DNA_Rcmb_RecR"/>
</dbReference>
<evidence type="ECO:0000256" key="7">
    <source>
        <dbReference type="HAMAP-Rule" id="MF_00017"/>
    </source>
</evidence>
<evidence type="ECO:0000256" key="6">
    <source>
        <dbReference type="ARBA" id="ARBA00023204"/>
    </source>
</evidence>
<accession>A0ABY3PK83</accession>
<dbReference type="RefSeq" id="WP_230841135.1">
    <property type="nucleotide sequence ID" value="NZ_CP063845.1"/>
</dbReference>
<keyword evidence="2 7" id="KW-0227">DNA damage</keyword>
<feature type="zinc finger region" description="C4-type" evidence="7">
    <location>
        <begin position="56"/>
        <end position="71"/>
    </location>
</feature>
<dbReference type="Gene3D" id="6.10.250.240">
    <property type="match status" value="1"/>
</dbReference>
<dbReference type="InterPro" id="IPR006171">
    <property type="entry name" value="TOPRIM_dom"/>
</dbReference>
<dbReference type="SMART" id="SM00493">
    <property type="entry name" value="TOPRIM"/>
    <property type="match status" value="1"/>
</dbReference>
<dbReference type="CDD" id="cd01025">
    <property type="entry name" value="TOPRIM_recR"/>
    <property type="match status" value="1"/>
</dbReference>
<dbReference type="InterPro" id="IPR023627">
    <property type="entry name" value="Rcmb_RecR"/>
</dbReference>
<keyword evidence="1 7" id="KW-0479">Metal-binding</keyword>
<dbReference type="Proteomes" id="UP001054846">
    <property type="component" value="Chromosome"/>
</dbReference>
<evidence type="ECO:0000256" key="2">
    <source>
        <dbReference type="ARBA" id="ARBA00022763"/>
    </source>
</evidence>
<dbReference type="HAMAP" id="MF_00017">
    <property type="entry name" value="RecR"/>
    <property type="match status" value="1"/>
</dbReference>
<dbReference type="PANTHER" id="PTHR30446:SF0">
    <property type="entry name" value="RECOMBINATION PROTEIN RECR"/>
    <property type="match status" value="1"/>
</dbReference>
<protein>
    <recommendedName>
        <fullName evidence="7">Recombination protein RecR</fullName>
    </recommendedName>
</protein>
<keyword evidence="10" id="KW-1185">Reference proteome</keyword>
<dbReference type="PROSITE" id="PS50880">
    <property type="entry name" value="TOPRIM"/>
    <property type="match status" value="1"/>
</dbReference>
<proteinExistence type="inferred from homology"/>
<evidence type="ECO:0000256" key="4">
    <source>
        <dbReference type="ARBA" id="ARBA00022833"/>
    </source>
</evidence>
<dbReference type="PANTHER" id="PTHR30446">
    <property type="entry name" value="RECOMBINATION PROTEIN RECR"/>
    <property type="match status" value="1"/>
</dbReference>
<keyword evidence="5 7" id="KW-0233">DNA recombination</keyword>
<keyword evidence="4 7" id="KW-0862">Zinc</keyword>
<feature type="domain" description="Toprim" evidence="8">
    <location>
        <begin position="79"/>
        <end position="174"/>
    </location>
</feature>
<dbReference type="InterPro" id="IPR015967">
    <property type="entry name" value="Rcmb_RecR_Znf"/>
</dbReference>
<keyword evidence="6 7" id="KW-0234">DNA repair</keyword>
<reference evidence="9 10" key="1">
    <citation type="journal article" date="2021" name="Genome Biol. Evol.">
        <title>Complete Genome Sequencing of a Novel Gloeobacter Species from a Waterfall Cave in Mexico.</title>
        <authorList>
            <person name="Saw J.H."/>
            <person name="Cardona T."/>
            <person name="Montejano G."/>
        </authorList>
    </citation>
    <scope>NUCLEOTIDE SEQUENCE [LARGE SCALE GENOMIC DNA]</scope>
    <source>
        <strain evidence="9">MG652769</strain>
    </source>
</reference>
<organism evidence="9 10">
    <name type="scientific">Gloeobacter morelensis MG652769</name>
    <dbReference type="NCBI Taxonomy" id="2781736"/>
    <lineage>
        <taxon>Bacteria</taxon>
        <taxon>Bacillati</taxon>
        <taxon>Cyanobacteriota</taxon>
        <taxon>Cyanophyceae</taxon>
        <taxon>Gloeobacterales</taxon>
        <taxon>Gloeobacteraceae</taxon>
        <taxon>Gloeobacter</taxon>
        <taxon>Gloeobacter morelensis</taxon>
    </lineage>
</organism>
<dbReference type="Pfam" id="PF02132">
    <property type="entry name" value="RecR_ZnF"/>
    <property type="match status" value="1"/>
</dbReference>
<keyword evidence="3 7" id="KW-0863">Zinc-finger</keyword>
<evidence type="ECO:0000256" key="3">
    <source>
        <dbReference type="ARBA" id="ARBA00022771"/>
    </source>
</evidence>
<dbReference type="EMBL" id="CP063845">
    <property type="protein sequence ID" value="UFP94080.1"/>
    <property type="molecule type" value="Genomic_DNA"/>
</dbReference>
<comment type="similarity">
    <text evidence="7">Belongs to the RecR family.</text>
</comment>
<dbReference type="Pfam" id="PF21176">
    <property type="entry name" value="RecR_HhH"/>
    <property type="match status" value="1"/>
</dbReference>
<dbReference type="InterPro" id="IPR034137">
    <property type="entry name" value="TOPRIM_RecR"/>
</dbReference>
<comment type="function">
    <text evidence="7">May play a role in DNA repair. It seems to be involved in an RecBC-independent recombinational process of DNA repair. It may act with RecF and RecO.</text>
</comment>
<dbReference type="PROSITE" id="PS01300">
    <property type="entry name" value="RECR"/>
    <property type="match status" value="1"/>
</dbReference>
<name>A0ABY3PK83_9CYAN</name>
<evidence type="ECO:0000256" key="5">
    <source>
        <dbReference type="ARBA" id="ARBA00023172"/>
    </source>
</evidence>
<dbReference type="Gene3D" id="1.10.8.420">
    <property type="entry name" value="RecR Domain 1"/>
    <property type="match status" value="1"/>
</dbReference>
<dbReference type="Pfam" id="PF21175">
    <property type="entry name" value="RecR_C"/>
    <property type="match status" value="1"/>
</dbReference>
<evidence type="ECO:0000313" key="9">
    <source>
        <dbReference type="EMBL" id="UFP94080.1"/>
    </source>
</evidence>
<dbReference type="Gene3D" id="3.40.1360.10">
    <property type="match status" value="1"/>
</dbReference>
<evidence type="ECO:0000259" key="8">
    <source>
        <dbReference type="PROSITE" id="PS50880"/>
    </source>
</evidence>
<dbReference type="Pfam" id="PF13662">
    <property type="entry name" value="Toprim_4"/>
    <property type="match status" value="1"/>
</dbReference>